<keyword evidence="16" id="KW-1185">Reference proteome</keyword>
<evidence type="ECO:0000259" key="14">
    <source>
        <dbReference type="PROSITE" id="PS51379"/>
    </source>
</evidence>
<dbReference type="Gene3D" id="3.30.70.20">
    <property type="match status" value="1"/>
</dbReference>
<accession>A0A2Z2L8W4</accession>
<keyword evidence="9 13" id="KW-0249">Electron transport</keyword>
<dbReference type="Pfam" id="PF00037">
    <property type="entry name" value="Fer4"/>
    <property type="match status" value="1"/>
</dbReference>
<dbReference type="InterPro" id="IPR000813">
    <property type="entry name" value="7Fe_ferredoxin"/>
</dbReference>
<dbReference type="GO" id="GO:0009055">
    <property type="term" value="F:electron transfer activity"/>
    <property type="evidence" value="ECO:0007669"/>
    <property type="project" value="InterPro"/>
</dbReference>
<dbReference type="GO" id="GO:0046872">
    <property type="term" value="F:metal ion binding"/>
    <property type="evidence" value="ECO:0007669"/>
    <property type="project" value="UniProtKB-KW"/>
</dbReference>
<dbReference type="PANTHER" id="PTHR42859:SF2">
    <property type="entry name" value="FERREDOXIN"/>
    <property type="match status" value="1"/>
</dbReference>
<dbReference type="PROSITE" id="PS51379">
    <property type="entry name" value="4FE4S_FER_2"/>
    <property type="match status" value="2"/>
</dbReference>
<feature type="domain" description="4Fe-4S ferredoxin-type" evidence="14">
    <location>
        <begin position="1"/>
        <end position="30"/>
    </location>
</feature>
<dbReference type="KEGG" id="aoh:AOV_04640"/>
<dbReference type="SUPFAM" id="SSF54862">
    <property type="entry name" value="4Fe-4S ferredoxins"/>
    <property type="match status" value="1"/>
</dbReference>
<evidence type="ECO:0000256" key="4">
    <source>
        <dbReference type="ARBA" id="ARBA00013529"/>
    </source>
</evidence>
<name>A0A2Z2L8W4_9RICK</name>
<dbReference type="PROSITE" id="PS00198">
    <property type="entry name" value="4FE4S_FER_1"/>
    <property type="match status" value="1"/>
</dbReference>
<dbReference type="AlphaFoldDB" id="A0A2Z2L8W4"/>
<protein>
    <recommendedName>
        <fullName evidence="4 13">Ferredoxin</fullName>
    </recommendedName>
</protein>
<evidence type="ECO:0000256" key="10">
    <source>
        <dbReference type="ARBA" id="ARBA00023004"/>
    </source>
</evidence>
<evidence type="ECO:0000256" key="12">
    <source>
        <dbReference type="ARBA" id="ARBA00023291"/>
    </source>
</evidence>
<dbReference type="InterPro" id="IPR017900">
    <property type="entry name" value="4Fe4S_Fe_S_CS"/>
</dbReference>
<proteinExistence type="predicted"/>
<keyword evidence="6 13" id="KW-0004">4Fe-4S</keyword>
<evidence type="ECO:0000256" key="2">
    <source>
        <dbReference type="ARBA" id="ARBA00001966"/>
    </source>
</evidence>
<reference evidence="15 16" key="2">
    <citation type="journal article" date="2019" name="BMC Genomics">
        <title>The Anaplasma ovis genome reveals a high proportion of pseudogenes.</title>
        <authorList>
            <person name="Liu Z."/>
            <person name="Peasley A.M."/>
            <person name="Yang J."/>
            <person name="Li Y."/>
            <person name="Guan G."/>
            <person name="Luo J."/>
            <person name="Yin H."/>
            <person name="Brayton K.A."/>
        </authorList>
    </citation>
    <scope>NUCLEOTIDE SEQUENCE [LARGE SCALE GENOMIC DNA]</scope>
    <source>
        <strain evidence="15 16">Haibei</strain>
    </source>
</reference>
<evidence type="ECO:0000313" key="15">
    <source>
        <dbReference type="EMBL" id="ASI48035.1"/>
    </source>
</evidence>
<evidence type="ECO:0000256" key="8">
    <source>
        <dbReference type="ARBA" id="ARBA00022737"/>
    </source>
</evidence>
<comment type="cofactor">
    <cofactor evidence="2 13">
        <name>[4Fe-4S] cluster</name>
        <dbReference type="ChEBI" id="CHEBI:49883"/>
    </cofactor>
</comment>
<keyword evidence="11 13" id="KW-0411">Iron-sulfur</keyword>
<dbReference type="InterPro" id="IPR017896">
    <property type="entry name" value="4Fe4S_Fe-S-bd"/>
</dbReference>
<keyword evidence="12 13" id="KW-0003">3Fe-4S</keyword>
<sequence length="123" mass="14221">MTHFVTDRCIRCKYTDCVEVCPVDCFYEGENMLVIDPDQCIDCGVCIPECPVDAIVSDEFMEDILSCDDSTLNERQQNLKAFHKINAEFSKKWKNITASKAPMEEAEKYKDDLNKAQYFKENI</sequence>
<evidence type="ECO:0000256" key="13">
    <source>
        <dbReference type="RuleBase" id="RU364098"/>
    </source>
</evidence>
<organism evidence="15 16">
    <name type="scientific">Anaplasma ovis str. Haibei</name>
    <dbReference type="NCBI Taxonomy" id="1248439"/>
    <lineage>
        <taxon>Bacteria</taxon>
        <taxon>Pseudomonadati</taxon>
        <taxon>Pseudomonadota</taxon>
        <taxon>Alphaproteobacteria</taxon>
        <taxon>Rickettsiales</taxon>
        <taxon>Anaplasmataceae</taxon>
        <taxon>Anaplasma</taxon>
    </lineage>
</organism>
<dbReference type="GO" id="GO:0051538">
    <property type="term" value="F:3 iron, 4 sulfur cluster binding"/>
    <property type="evidence" value="ECO:0007669"/>
    <property type="project" value="UniProtKB-KW"/>
</dbReference>
<evidence type="ECO:0000313" key="16">
    <source>
        <dbReference type="Proteomes" id="UP000259762"/>
    </source>
</evidence>
<keyword evidence="10 13" id="KW-0408">Iron</keyword>
<evidence type="ECO:0000256" key="7">
    <source>
        <dbReference type="ARBA" id="ARBA00022723"/>
    </source>
</evidence>
<dbReference type="PANTHER" id="PTHR42859">
    <property type="entry name" value="OXIDOREDUCTASE"/>
    <property type="match status" value="1"/>
</dbReference>
<dbReference type="RefSeq" id="WP_075139316.1">
    <property type="nucleotide sequence ID" value="NZ_CP015994.1"/>
</dbReference>
<dbReference type="OrthoDB" id="9803397at2"/>
<dbReference type="Proteomes" id="UP000259762">
    <property type="component" value="Chromosome"/>
</dbReference>
<dbReference type="Pfam" id="PF11953">
    <property type="entry name" value="DUF3470"/>
    <property type="match status" value="1"/>
</dbReference>
<comment type="cofactor">
    <cofactor evidence="1 13">
        <name>[3Fe-4S] cluster</name>
        <dbReference type="ChEBI" id="CHEBI:21137"/>
    </cofactor>
</comment>
<evidence type="ECO:0000256" key="9">
    <source>
        <dbReference type="ARBA" id="ARBA00022982"/>
    </source>
</evidence>
<dbReference type="InterPro" id="IPR022569">
    <property type="entry name" value="Fd_C"/>
</dbReference>
<evidence type="ECO:0000256" key="5">
    <source>
        <dbReference type="ARBA" id="ARBA00022448"/>
    </source>
</evidence>
<comment type="function">
    <text evidence="3 13">Ferredoxins are iron-sulfur proteins that transfer electrons in a wide variety of metabolic reactions.</text>
</comment>
<gene>
    <name evidence="15" type="ORF">AOV_04640</name>
</gene>
<dbReference type="GO" id="GO:0051539">
    <property type="term" value="F:4 iron, 4 sulfur cluster binding"/>
    <property type="evidence" value="ECO:0007669"/>
    <property type="project" value="UniProtKB-KW"/>
</dbReference>
<evidence type="ECO:0000256" key="3">
    <source>
        <dbReference type="ARBA" id="ARBA00003532"/>
    </source>
</evidence>
<evidence type="ECO:0000256" key="11">
    <source>
        <dbReference type="ARBA" id="ARBA00023014"/>
    </source>
</evidence>
<evidence type="ECO:0000256" key="1">
    <source>
        <dbReference type="ARBA" id="ARBA00001927"/>
    </source>
</evidence>
<reference evidence="16" key="1">
    <citation type="submission" date="2018-06" db="EMBL/GenBank/DDBJ databases">
        <title>The Anaplasma ovis genome reveals a high proportion of pseudogenes.</title>
        <authorList>
            <person name="Liu Z."/>
            <person name="Peasley A.M."/>
            <person name="Yang J."/>
            <person name="Li Y."/>
            <person name="Guan G."/>
            <person name="Luo J."/>
            <person name="Yin H."/>
            <person name="Brayton K.A."/>
        </authorList>
    </citation>
    <scope>NUCLEOTIDE SEQUENCE [LARGE SCALE GENOMIC DNA]</scope>
    <source>
        <strain evidence="16">Haibei</strain>
    </source>
</reference>
<dbReference type="EMBL" id="CP015994">
    <property type="protein sequence ID" value="ASI48035.1"/>
    <property type="molecule type" value="Genomic_DNA"/>
</dbReference>
<keyword evidence="8 13" id="KW-0677">Repeat</keyword>
<dbReference type="InterPro" id="IPR050294">
    <property type="entry name" value="RnfB_subfamily"/>
</dbReference>
<dbReference type="PRINTS" id="PR00354">
    <property type="entry name" value="7FE8SFRDOXIN"/>
</dbReference>
<feature type="domain" description="4Fe-4S ferredoxin-type" evidence="14">
    <location>
        <begin position="31"/>
        <end position="60"/>
    </location>
</feature>
<evidence type="ECO:0000256" key="6">
    <source>
        <dbReference type="ARBA" id="ARBA00022485"/>
    </source>
</evidence>
<keyword evidence="5 13" id="KW-0813">Transport</keyword>
<keyword evidence="7 13" id="KW-0479">Metal-binding</keyword>